<feature type="compositionally biased region" description="Acidic residues" evidence="9">
    <location>
        <begin position="102"/>
        <end position="118"/>
    </location>
</feature>
<comment type="caution">
    <text evidence="11">The sequence shown here is derived from an EMBL/GenBank/DDBJ whole genome shotgun (WGS) entry which is preliminary data.</text>
</comment>
<evidence type="ECO:0000256" key="8">
    <source>
        <dbReference type="ARBA" id="ARBA00023242"/>
    </source>
</evidence>
<evidence type="ECO:0000256" key="7">
    <source>
        <dbReference type="ARBA" id="ARBA00023170"/>
    </source>
</evidence>
<dbReference type="OrthoDB" id="5771769at2759"/>
<evidence type="ECO:0000259" key="10">
    <source>
        <dbReference type="PROSITE" id="PS51030"/>
    </source>
</evidence>
<feature type="region of interest" description="Disordered" evidence="9">
    <location>
        <begin position="98"/>
        <end position="119"/>
    </location>
</feature>
<evidence type="ECO:0000256" key="6">
    <source>
        <dbReference type="ARBA" id="ARBA00023163"/>
    </source>
</evidence>
<keyword evidence="4" id="KW-0805">Transcription regulation</keyword>
<evidence type="ECO:0000313" key="12">
    <source>
        <dbReference type="Proteomes" id="UP000298663"/>
    </source>
</evidence>
<reference evidence="11 12" key="1">
    <citation type="journal article" date="2015" name="Genome Biol.">
        <title>Comparative genomics of Steinernema reveals deeply conserved gene regulatory networks.</title>
        <authorList>
            <person name="Dillman A.R."/>
            <person name="Macchietto M."/>
            <person name="Porter C.F."/>
            <person name="Rogers A."/>
            <person name="Williams B."/>
            <person name="Antoshechkin I."/>
            <person name="Lee M.M."/>
            <person name="Goodwin Z."/>
            <person name="Lu X."/>
            <person name="Lewis E.E."/>
            <person name="Goodrich-Blair H."/>
            <person name="Stock S.P."/>
            <person name="Adams B.J."/>
            <person name="Sternberg P.W."/>
            <person name="Mortazavi A."/>
        </authorList>
    </citation>
    <scope>NUCLEOTIDE SEQUENCE [LARGE SCALE GENOMIC DNA]</scope>
    <source>
        <strain evidence="11 12">ALL</strain>
    </source>
</reference>
<dbReference type="AlphaFoldDB" id="A0A4U8UHT8"/>
<keyword evidence="5" id="KW-0238">DNA-binding</keyword>
<evidence type="ECO:0000256" key="2">
    <source>
        <dbReference type="ARBA" id="ARBA00022771"/>
    </source>
</evidence>
<protein>
    <recommendedName>
        <fullName evidence="10">Nuclear receptor domain-containing protein</fullName>
    </recommendedName>
</protein>
<name>A0A4U8UHT8_STECR</name>
<keyword evidence="8" id="KW-0539">Nucleus</keyword>
<keyword evidence="2" id="KW-0863">Zinc-finger</keyword>
<dbReference type="PANTHER" id="PTHR45680:SF29">
    <property type="entry name" value="NUCLEAR HORMONE RECEPTOR FAMILY"/>
    <property type="match status" value="1"/>
</dbReference>
<dbReference type="EMBL" id="AZBU02000001">
    <property type="protein sequence ID" value="TMS32540.1"/>
    <property type="molecule type" value="Genomic_DNA"/>
</dbReference>
<keyword evidence="7" id="KW-0675">Receptor</keyword>
<sequence length="543" mass="64038">MCTGVCQTDIRLFGASLDLHPLRITHIEKQKAELEGTFVSNEADSLLTAVLSLLHMLTGPLTVSGQFPLRPRDLHDMDVAPDMFYNVYEDRYVVVNTPASQDETDAEYEDEEEDEESIVEVNQQVDGNQAEDNQLHVQPYAQAQNDQDDDAPSICPVCGHNDVVHYHYGALSCKACSAVFRRYIKDGQPEIQCQSKRNKELRFCRPGNTDGRFRMCRFCRVKRCFEIGMQMNLVWMKDNMNRVLNHLSRQEIFAMRRSMQLPPIEVFYDERFPHMSEITQQMRLLERRIHHENPFNGPVRGSMETGSNFYSIQDNISLGESIVDQVTYVLANINIFQYIEPQQIKIWVRQSTPYFIPLHLFRGYRDAQLRQAQWLDDNRNFFYPNTYIDRSMGGFVEWARSSLPNLEQSECLDLAHLNMHLRKEDLHIKRQMLNAYMTDDKVFYLFFLFIIVDRFAWICGDQYLSQCFWHCRQEVRNEFYYYHLFSGHEANDQILRIEKLLRHIVKQGEEIKSKRVQIKSFIARAVDRERQKRLAEDVEEVEE</sequence>
<dbReference type="GO" id="GO:0003700">
    <property type="term" value="F:DNA-binding transcription factor activity"/>
    <property type="evidence" value="ECO:0007669"/>
    <property type="project" value="InterPro"/>
</dbReference>
<evidence type="ECO:0000256" key="5">
    <source>
        <dbReference type="ARBA" id="ARBA00023125"/>
    </source>
</evidence>
<proteinExistence type="predicted"/>
<evidence type="ECO:0000256" key="3">
    <source>
        <dbReference type="ARBA" id="ARBA00022833"/>
    </source>
</evidence>
<dbReference type="PROSITE" id="PS51030">
    <property type="entry name" value="NUCLEAR_REC_DBD_2"/>
    <property type="match status" value="1"/>
</dbReference>
<keyword evidence="1" id="KW-0479">Metal-binding</keyword>
<dbReference type="PANTHER" id="PTHR45680">
    <property type="entry name" value="NUCLEAR HORMONE RECEPTOR FAMILY"/>
    <property type="match status" value="1"/>
</dbReference>
<keyword evidence="6" id="KW-0804">Transcription</keyword>
<evidence type="ECO:0000256" key="1">
    <source>
        <dbReference type="ARBA" id="ARBA00022723"/>
    </source>
</evidence>
<evidence type="ECO:0000256" key="4">
    <source>
        <dbReference type="ARBA" id="ARBA00023015"/>
    </source>
</evidence>
<feature type="domain" description="Nuclear receptor" evidence="10">
    <location>
        <begin position="152"/>
        <end position="236"/>
    </location>
</feature>
<reference evidence="11 12" key="2">
    <citation type="journal article" date="2019" name="G3 (Bethesda)">
        <title>Hybrid Assembly of the Genome of the Entomopathogenic Nematode Steinernema carpocapsae Identifies the X-Chromosome.</title>
        <authorList>
            <person name="Serra L."/>
            <person name="Macchietto M."/>
            <person name="Macias-Munoz A."/>
            <person name="McGill C.J."/>
            <person name="Rodriguez I.M."/>
            <person name="Rodriguez B."/>
            <person name="Murad R."/>
            <person name="Mortazavi A."/>
        </authorList>
    </citation>
    <scope>NUCLEOTIDE SEQUENCE [LARGE SCALE GENOMIC DNA]</scope>
    <source>
        <strain evidence="11 12">ALL</strain>
    </source>
</reference>
<accession>A0A4U8UHT8</accession>
<keyword evidence="12" id="KW-1185">Reference proteome</keyword>
<dbReference type="Pfam" id="PF00105">
    <property type="entry name" value="zf-C4"/>
    <property type="match status" value="1"/>
</dbReference>
<dbReference type="Proteomes" id="UP000298663">
    <property type="component" value="Unassembled WGS sequence"/>
</dbReference>
<evidence type="ECO:0000313" key="11">
    <source>
        <dbReference type="EMBL" id="TMS32540.1"/>
    </source>
</evidence>
<dbReference type="InterPro" id="IPR013088">
    <property type="entry name" value="Znf_NHR/GATA"/>
</dbReference>
<gene>
    <name evidence="11" type="ORF">L596_000367</name>
</gene>
<dbReference type="STRING" id="34508.A0A4U8UHT8"/>
<dbReference type="Gene3D" id="3.30.50.10">
    <property type="entry name" value="Erythroid Transcription Factor GATA-1, subunit A"/>
    <property type="match status" value="1"/>
</dbReference>
<evidence type="ECO:0000256" key="9">
    <source>
        <dbReference type="SAM" id="MobiDB-lite"/>
    </source>
</evidence>
<keyword evidence="3" id="KW-0862">Zinc</keyword>
<organism evidence="11 12">
    <name type="scientific">Steinernema carpocapsae</name>
    <name type="common">Entomopathogenic nematode</name>
    <dbReference type="NCBI Taxonomy" id="34508"/>
    <lineage>
        <taxon>Eukaryota</taxon>
        <taxon>Metazoa</taxon>
        <taxon>Ecdysozoa</taxon>
        <taxon>Nematoda</taxon>
        <taxon>Chromadorea</taxon>
        <taxon>Rhabditida</taxon>
        <taxon>Tylenchina</taxon>
        <taxon>Panagrolaimomorpha</taxon>
        <taxon>Strongyloidoidea</taxon>
        <taxon>Steinernematidae</taxon>
        <taxon>Steinernema</taxon>
    </lineage>
</organism>
<dbReference type="InterPro" id="IPR001628">
    <property type="entry name" value="Znf_hrmn_rcpt"/>
</dbReference>
<dbReference type="InterPro" id="IPR051152">
    <property type="entry name" value="C.elegans_Orphan_NR"/>
</dbReference>
<dbReference type="GO" id="GO:0008270">
    <property type="term" value="F:zinc ion binding"/>
    <property type="evidence" value="ECO:0007669"/>
    <property type="project" value="UniProtKB-KW"/>
</dbReference>
<dbReference type="GO" id="GO:0043565">
    <property type="term" value="F:sequence-specific DNA binding"/>
    <property type="evidence" value="ECO:0007669"/>
    <property type="project" value="InterPro"/>
</dbReference>
<dbReference type="SMART" id="SM00399">
    <property type="entry name" value="ZnF_C4"/>
    <property type="match status" value="1"/>
</dbReference>
<dbReference type="SUPFAM" id="SSF57716">
    <property type="entry name" value="Glucocorticoid receptor-like (DNA-binding domain)"/>
    <property type="match status" value="1"/>
</dbReference>